<dbReference type="NCBIfam" id="TIGR01181">
    <property type="entry name" value="dTDP_gluc_dehyt"/>
    <property type="match status" value="1"/>
</dbReference>
<protein>
    <recommendedName>
        <fullName evidence="4 7">dTDP-glucose 4,6-dehydratase</fullName>
        <ecNumber evidence="4 7">4.2.1.46</ecNumber>
    </recommendedName>
</protein>
<dbReference type="SUPFAM" id="SSF51735">
    <property type="entry name" value="NAD(P)-binding Rossmann-fold domains"/>
    <property type="match status" value="1"/>
</dbReference>
<evidence type="ECO:0000313" key="9">
    <source>
        <dbReference type="EMBL" id="MDY0870553.1"/>
    </source>
</evidence>
<evidence type="ECO:0000313" key="10">
    <source>
        <dbReference type="Proteomes" id="UP001271769"/>
    </source>
</evidence>
<proteinExistence type="inferred from homology"/>
<dbReference type="InterPro" id="IPR036291">
    <property type="entry name" value="NAD(P)-bd_dom_sf"/>
</dbReference>
<accession>A0ABU5DTM4</accession>
<dbReference type="Gene3D" id="3.90.25.10">
    <property type="entry name" value="UDP-galactose 4-epimerase, domain 1"/>
    <property type="match status" value="1"/>
</dbReference>
<dbReference type="CDD" id="cd05246">
    <property type="entry name" value="dTDP_GD_SDR_e"/>
    <property type="match status" value="1"/>
</dbReference>
<comment type="catalytic activity">
    <reaction evidence="1 7">
        <text>dTDP-alpha-D-glucose = dTDP-4-dehydro-6-deoxy-alpha-D-glucose + H2O</text>
        <dbReference type="Rhea" id="RHEA:17221"/>
        <dbReference type="ChEBI" id="CHEBI:15377"/>
        <dbReference type="ChEBI" id="CHEBI:57477"/>
        <dbReference type="ChEBI" id="CHEBI:57649"/>
        <dbReference type="EC" id="4.2.1.46"/>
    </reaction>
</comment>
<evidence type="ECO:0000256" key="3">
    <source>
        <dbReference type="ARBA" id="ARBA00008178"/>
    </source>
</evidence>
<dbReference type="Gene3D" id="3.40.50.720">
    <property type="entry name" value="NAD(P)-binding Rossmann-like Domain"/>
    <property type="match status" value="1"/>
</dbReference>
<dbReference type="EMBL" id="JAXCLX010000001">
    <property type="protein sequence ID" value="MDY0870553.1"/>
    <property type="molecule type" value="Genomic_DNA"/>
</dbReference>
<dbReference type="RefSeq" id="WP_320498824.1">
    <property type="nucleotide sequence ID" value="NZ_JAXCLX010000001.1"/>
</dbReference>
<dbReference type="InterPro" id="IPR005888">
    <property type="entry name" value="dTDP_Gluc_deHydtase"/>
</dbReference>
<evidence type="ECO:0000256" key="6">
    <source>
        <dbReference type="ARBA" id="ARBA00023239"/>
    </source>
</evidence>
<sequence length="355" mass="39194">MANRRVLVTGGAGFIGSALCRHLMKSGGYEVLNLDKLTYAADLAALADVAAQPNYALEVADICAREKLGEIFARFRPEWVFHLAAETHVDRSIDSPDAFIETNVVGTQRLLGAALDYWRSLGADVRTAFRFIHVSTDEVYGTLGAAGSFTEESPYRPNSPYAASKASADHLARAWQVTYGLPVIVSNCSNNYGPYQFPEKLIPHMIIRALKGENLPVYGTGENVRDWLFVDDHVTALLAIAQKGRLGEKYNVGGHGERRNIDVVRTICGHLDRLRPRARGSYADLITFVTDRPGHDLRYAIDPGKTEREIGWRQTTDLDSGLAQTIAWYVANEAWWQAKLAGGYRAERLGAGAIR</sequence>
<gene>
    <name evidence="9" type="primary">rfbB</name>
    <name evidence="9" type="ORF">SMD31_01405</name>
</gene>
<dbReference type="Pfam" id="PF16363">
    <property type="entry name" value="GDP_Man_Dehyd"/>
    <property type="match status" value="1"/>
</dbReference>
<feature type="domain" description="NAD(P)-binding" evidence="8">
    <location>
        <begin position="7"/>
        <end position="324"/>
    </location>
</feature>
<dbReference type="PANTHER" id="PTHR43000">
    <property type="entry name" value="DTDP-D-GLUCOSE 4,6-DEHYDRATASE-RELATED"/>
    <property type="match status" value="1"/>
</dbReference>
<comment type="caution">
    <text evidence="9">The sequence shown here is derived from an EMBL/GenBank/DDBJ whole genome shotgun (WGS) entry which is preliminary data.</text>
</comment>
<keyword evidence="5" id="KW-0520">NAD</keyword>
<dbReference type="Proteomes" id="UP001271769">
    <property type="component" value="Unassembled WGS sequence"/>
</dbReference>
<evidence type="ECO:0000256" key="2">
    <source>
        <dbReference type="ARBA" id="ARBA00001911"/>
    </source>
</evidence>
<reference evidence="9 10" key="1">
    <citation type="journal article" date="2013" name="Antonie Van Leeuwenhoek">
        <title>Dongia rigui sp. nov., isolated from freshwater of a large wetland in Korea.</title>
        <authorList>
            <person name="Baik K.S."/>
            <person name="Hwang Y.M."/>
            <person name="Choi J.S."/>
            <person name="Kwon J."/>
            <person name="Seong C.N."/>
        </authorList>
    </citation>
    <scope>NUCLEOTIDE SEQUENCE [LARGE SCALE GENOMIC DNA]</scope>
    <source>
        <strain evidence="9 10">04SU4-P</strain>
    </source>
</reference>
<keyword evidence="6 7" id="KW-0456">Lyase</keyword>
<dbReference type="InterPro" id="IPR016040">
    <property type="entry name" value="NAD(P)-bd_dom"/>
</dbReference>
<comment type="similarity">
    <text evidence="3 7">Belongs to the NAD(P)-dependent epimerase/dehydratase family. dTDP-glucose dehydratase subfamily.</text>
</comment>
<evidence type="ECO:0000256" key="5">
    <source>
        <dbReference type="ARBA" id="ARBA00023027"/>
    </source>
</evidence>
<comment type="cofactor">
    <cofactor evidence="2 7">
        <name>NAD(+)</name>
        <dbReference type="ChEBI" id="CHEBI:57540"/>
    </cofactor>
</comment>
<evidence type="ECO:0000259" key="8">
    <source>
        <dbReference type="Pfam" id="PF16363"/>
    </source>
</evidence>
<organism evidence="9 10">
    <name type="scientific">Dongia rigui</name>
    <dbReference type="NCBI Taxonomy" id="940149"/>
    <lineage>
        <taxon>Bacteria</taxon>
        <taxon>Pseudomonadati</taxon>
        <taxon>Pseudomonadota</taxon>
        <taxon>Alphaproteobacteria</taxon>
        <taxon>Rhodospirillales</taxon>
        <taxon>Dongiaceae</taxon>
        <taxon>Dongia</taxon>
    </lineage>
</organism>
<evidence type="ECO:0000256" key="1">
    <source>
        <dbReference type="ARBA" id="ARBA00001539"/>
    </source>
</evidence>
<evidence type="ECO:0000256" key="7">
    <source>
        <dbReference type="RuleBase" id="RU004473"/>
    </source>
</evidence>
<keyword evidence="10" id="KW-1185">Reference proteome</keyword>
<dbReference type="GO" id="GO:0008460">
    <property type="term" value="F:dTDP-glucose 4,6-dehydratase activity"/>
    <property type="evidence" value="ECO:0007669"/>
    <property type="project" value="UniProtKB-EC"/>
</dbReference>
<dbReference type="EC" id="4.2.1.46" evidence="4 7"/>
<name>A0ABU5DTM4_9PROT</name>
<evidence type="ECO:0000256" key="4">
    <source>
        <dbReference type="ARBA" id="ARBA00011990"/>
    </source>
</evidence>